<keyword evidence="2" id="KW-1185">Reference proteome</keyword>
<organism evidence="1 2">
    <name type="scientific">Yinghuangia soli</name>
    <dbReference type="NCBI Taxonomy" id="2908204"/>
    <lineage>
        <taxon>Bacteria</taxon>
        <taxon>Bacillati</taxon>
        <taxon>Actinomycetota</taxon>
        <taxon>Actinomycetes</taxon>
        <taxon>Kitasatosporales</taxon>
        <taxon>Streptomycetaceae</taxon>
        <taxon>Yinghuangia</taxon>
    </lineage>
</organism>
<accession>A0AA41TXV8</accession>
<dbReference type="AlphaFoldDB" id="A0AA41TXV8"/>
<evidence type="ECO:0000313" key="1">
    <source>
        <dbReference type="EMBL" id="MCF2525736.1"/>
    </source>
</evidence>
<dbReference type="EMBL" id="JAKFHA010000001">
    <property type="protein sequence ID" value="MCF2525736.1"/>
    <property type="molecule type" value="Genomic_DNA"/>
</dbReference>
<dbReference type="Pfam" id="PF14440">
    <property type="entry name" value="XOO_2897-deam"/>
    <property type="match status" value="1"/>
</dbReference>
<sequence length="114" mass="12846">MAVEYRLENEHLGAGQNVAVFEFETPDGLFHNVNVNIPKGKDAEVVIAEELARWGVDPLAVTRIYSERIPCGPIRQNCRALLTVYKNAKVSYSLNGGYTADKDSIFKFMKGRRR</sequence>
<dbReference type="InterPro" id="IPR032722">
    <property type="entry name" value="Deaminase_XOO_2897"/>
</dbReference>
<dbReference type="Proteomes" id="UP001165378">
    <property type="component" value="Unassembled WGS sequence"/>
</dbReference>
<protein>
    <submittedName>
        <fullName evidence="1">Uncharacterized protein</fullName>
    </submittedName>
</protein>
<evidence type="ECO:0000313" key="2">
    <source>
        <dbReference type="Proteomes" id="UP001165378"/>
    </source>
</evidence>
<proteinExistence type="predicted"/>
<reference evidence="1" key="1">
    <citation type="submission" date="2022-01" db="EMBL/GenBank/DDBJ databases">
        <title>Genome-Based Taxonomic Classification of the Phylum Actinobacteria.</title>
        <authorList>
            <person name="Gao Y."/>
        </authorList>
    </citation>
    <scope>NUCLEOTIDE SEQUENCE</scope>
    <source>
        <strain evidence="1">KLBMP 8922</strain>
    </source>
</reference>
<comment type="caution">
    <text evidence="1">The sequence shown here is derived from an EMBL/GenBank/DDBJ whole genome shotgun (WGS) entry which is preliminary data.</text>
</comment>
<name>A0AA41TXV8_9ACTN</name>
<gene>
    <name evidence="1" type="ORF">LZ495_00645</name>
</gene>